<proteinExistence type="predicted"/>
<dbReference type="AlphaFoldDB" id="A0AAW7X062"/>
<dbReference type="EMBL" id="JAUOPB010000001">
    <property type="protein sequence ID" value="MDO6420872.1"/>
    <property type="molecule type" value="Genomic_DNA"/>
</dbReference>
<dbReference type="SUPFAM" id="SSF56601">
    <property type="entry name" value="beta-lactamase/transpeptidase-like"/>
    <property type="match status" value="1"/>
</dbReference>
<name>A0AAW7X062_9GAMM</name>
<dbReference type="Gene3D" id="3.40.710.10">
    <property type="entry name" value="DD-peptidase/beta-lactamase superfamily"/>
    <property type="match status" value="1"/>
</dbReference>
<dbReference type="RefSeq" id="WP_303489965.1">
    <property type="nucleotide sequence ID" value="NZ_JAUOPB010000001.1"/>
</dbReference>
<accession>A0AAW7X062</accession>
<gene>
    <name evidence="2" type="ORF">Q4521_00150</name>
</gene>
<sequence length="135" mass="14845">MGSIPPIEESIKIILSKAEYVNCSGVVLVAVDGEVVSNVGVGKVDVDTGIPFFSKTMIDVGSIIKQFTAGAILKLEMLGKLSTQDKSSQYVRIFSADVRYYLSSNIYYFIAGDRSDGDIFEMSEDIHRVFMNSKK</sequence>
<dbReference type="InterPro" id="IPR012338">
    <property type="entry name" value="Beta-lactam/transpept-like"/>
</dbReference>
<protein>
    <submittedName>
        <fullName evidence="2">Serine hydrolase domain-containing protein</fullName>
        <ecNumber evidence="2">3.1.1.103</ecNumber>
    </submittedName>
</protein>
<dbReference type="GO" id="GO:0016787">
    <property type="term" value="F:hydrolase activity"/>
    <property type="evidence" value="ECO:0007669"/>
    <property type="project" value="UniProtKB-KW"/>
</dbReference>
<evidence type="ECO:0000259" key="1">
    <source>
        <dbReference type="Pfam" id="PF00144"/>
    </source>
</evidence>
<comment type="caution">
    <text evidence="2">The sequence shown here is derived from an EMBL/GenBank/DDBJ whole genome shotgun (WGS) entry which is preliminary data.</text>
</comment>
<dbReference type="InterPro" id="IPR001466">
    <property type="entry name" value="Beta-lactam-related"/>
</dbReference>
<dbReference type="Proteomes" id="UP001169760">
    <property type="component" value="Unassembled WGS sequence"/>
</dbReference>
<keyword evidence="2" id="KW-0378">Hydrolase</keyword>
<reference evidence="2" key="1">
    <citation type="submission" date="2023-07" db="EMBL/GenBank/DDBJ databases">
        <title>Genome content predicts the carbon catabolic preferences of heterotrophic bacteria.</title>
        <authorList>
            <person name="Gralka M."/>
        </authorList>
    </citation>
    <scope>NUCLEOTIDE SEQUENCE</scope>
    <source>
        <strain evidence="2">I3M17_2</strain>
    </source>
</reference>
<dbReference type="EC" id="3.1.1.103" evidence="2"/>
<evidence type="ECO:0000313" key="3">
    <source>
        <dbReference type="Proteomes" id="UP001169760"/>
    </source>
</evidence>
<feature type="domain" description="Beta-lactamase-related" evidence="1">
    <location>
        <begin position="25"/>
        <end position="92"/>
    </location>
</feature>
<dbReference type="Pfam" id="PF00144">
    <property type="entry name" value="Beta-lactamase"/>
    <property type="match status" value="1"/>
</dbReference>
<organism evidence="2 3">
    <name type="scientific">Saccharophagus degradans</name>
    <dbReference type="NCBI Taxonomy" id="86304"/>
    <lineage>
        <taxon>Bacteria</taxon>
        <taxon>Pseudomonadati</taxon>
        <taxon>Pseudomonadota</taxon>
        <taxon>Gammaproteobacteria</taxon>
        <taxon>Cellvibrionales</taxon>
        <taxon>Cellvibrionaceae</taxon>
        <taxon>Saccharophagus</taxon>
    </lineage>
</organism>
<evidence type="ECO:0000313" key="2">
    <source>
        <dbReference type="EMBL" id="MDO6420872.1"/>
    </source>
</evidence>